<dbReference type="EMBL" id="CABFVH010000015">
    <property type="protein sequence ID" value="VUF13025.1"/>
    <property type="molecule type" value="Genomic_DNA"/>
</dbReference>
<dbReference type="AlphaFoldDB" id="A0A564FXY9"/>
<dbReference type="Proteomes" id="UP000401717">
    <property type="component" value="Unassembled WGS sequence"/>
</dbReference>
<reference evidence="3 4" key="1">
    <citation type="submission" date="2019-06" db="EMBL/GenBank/DDBJ databases">
        <authorList>
            <person name="Rodrigo-Torres L."/>
            <person name="Arahal R. D."/>
            <person name="Lucena T."/>
        </authorList>
    </citation>
    <scope>NUCLEOTIDE SEQUENCE [LARGE SCALE GENOMIC DNA]</scope>
    <source>
        <strain evidence="3 4">SW08-7</strain>
    </source>
</reference>
<feature type="region of interest" description="Disordered" evidence="1">
    <location>
        <begin position="1"/>
        <end position="24"/>
    </location>
</feature>
<evidence type="ECO:0000313" key="5">
    <source>
        <dbReference type="Proteomes" id="UP001055303"/>
    </source>
</evidence>
<evidence type="ECO:0000313" key="4">
    <source>
        <dbReference type="Proteomes" id="UP000401717"/>
    </source>
</evidence>
<reference evidence="2" key="2">
    <citation type="journal article" date="2021" name="Front. Microbiol.">
        <title>Comprehensive Comparative Genomics and Phenotyping of Methylobacterium Species.</title>
        <authorList>
            <person name="Alessa O."/>
            <person name="Ogura Y."/>
            <person name="Fujitani Y."/>
            <person name="Takami H."/>
            <person name="Hayashi T."/>
            <person name="Sahin N."/>
            <person name="Tani A."/>
        </authorList>
    </citation>
    <scope>NUCLEOTIDE SEQUENCE</scope>
    <source>
        <strain evidence="2">DSM 22415</strain>
    </source>
</reference>
<organism evidence="3 4">
    <name type="scientific">Methylobacterium dankookense</name>
    <dbReference type="NCBI Taxonomy" id="560405"/>
    <lineage>
        <taxon>Bacteria</taxon>
        <taxon>Pseudomonadati</taxon>
        <taxon>Pseudomonadota</taxon>
        <taxon>Alphaproteobacteria</taxon>
        <taxon>Hyphomicrobiales</taxon>
        <taxon>Methylobacteriaceae</taxon>
        <taxon>Methylobacterium</taxon>
    </lineage>
</organism>
<evidence type="ECO:0000256" key="1">
    <source>
        <dbReference type="SAM" id="MobiDB-lite"/>
    </source>
</evidence>
<dbReference type="Proteomes" id="UP001055303">
    <property type="component" value="Unassembled WGS sequence"/>
</dbReference>
<protein>
    <submittedName>
        <fullName evidence="3">Uncharacterized protein</fullName>
    </submittedName>
</protein>
<dbReference type="RefSeq" id="WP_186383836.1">
    <property type="nucleotide sequence ID" value="NZ_BPQI01000004.1"/>
</dbReference>
<sequence length="47" mass="5011">MPDHDQPAALPVLDDPAGDGYGPEALAVLRGMEPPRRPAGFVEKCPR</sequence>
<name>A0A564FXY9_9HYPH</name>
<proteinExistence type="predicted"/>
<dbReference type="EMBL" id="BPQI01000004">
    <property type="protein sequence ID" value="GJD54330.1"/>
    <property type="molecule type" value="Genomic_DNA"/>
</dbReference>
<reference evidence="2" key="3">
    <citation type="submission" date="2021-08" db="EMBL/GenBank/DDBJ databases">
        <authorList>
            <person name="Tani A."/>
            <person name="Ola A."/>
            <person name="Ogura Y."/>
            <person name="Katsura K."/>
            <person name="Hayashi T."/>
        </authorList>
    </citation>
    <scope>NUCLEOTIDE SEQUENCE</scope>
    <source>
        <strain evidence="2">DSM 22415</strain>
    </source>
</reference>
<evidence type="ECO:0000313" key="3">
    <source>
        <dbReference type="EMBL" id="VUF13025.1"/>
    </source>
</evidence>
<keyword evidence="5" id="KW-1185">Reference proteome</keyword>
<gene>
    <name evidence="2" type="ORF">IFDJLNFL_0201</name>
    <name evidence="3" type="ORF">MTDSW087_02723</name>
</gene>
<accession>A0A564FXY9</accession>
<evidence type="ECO:0000313" key="2">
    <source>
        <dbReference type="EMBL" id="GJD54330.1"/>
    </source>
</evidence>